<proteinExistence type="predicted"/>
<feature type="transmembrane region" description="Helical" evidence="1">
    <location>
        <begin position="110"/>
        <end position="133"/>
    </location>
</feature>
<evidence type="ECO:0000256" key="1">
    <source>
        <dbReference type="SAM" id="Phobius"/>
    </source>
</evidence>
<feature type="transmembrane region" description="Helical" evidence="1">
    <location>
        <begin position="870"/>
        <end position="890"/>
    </location>
</feature>
<evidence type="ECO:0000313" key="2">
    <source>
        <dbReference type="EMBL" id="CAG9317106.1"/>
    </source>
</evidence>
<dbReference type="InterPro" id="IPR052994">
    <property type="entry name" value="Tiny_macrocysts_regulators"/>
</dbReference>
<organism evidence="2 3">
    <name type="scientific">Blepharisma stoltei</name>
    <dbReference type="NCBI Taxonomy" id="1481888"/>
    <lineage>
        <taxon>Eukaryota</taxon>
        <taxon>Sar</taxon>
        <taxon>Alveolata</taxon>
        <taxon>Ciliophora</taxon>
        <taxon>Postciliodesmatophora</taxon>
        <taxon>Heterotrichea</taxon>
        <taxon>Heterotrichida</taxon>
        <taxon>Blepharismidae</taxon>
        <taxon>Blepharisma</taxon>
    </lineage>
</organism>
<evidence type="ECO:0008006" key="4">
    <source>
        <dbReference type="Google" id="ProtNLM"/>
    </source>
</evidence>
<keyword evidence="1" id="KW-0472">Membrane</keyword>
<dbReference type="CDD" id="cd00130">
    <property type="entry name" value="PAS"/>
    <property type="match status" value="1"/>
</dbReference>
<feature type="transmembrane region" description="Helical" evidence="1">
    <location>
        <begin position="1059"/>
        <end position="1083"/>
    </location>
</feature>
<feature type="transmembrane region" description="Helical" evidence="1">
    <location>
        <begin position="53"/>
        <end position="73"/>
    </location>
</feature>
<dbReference type="EMBL" id="CAJZBQ010000017">
    <property type="protein sequence ID" value="CAG9317106.1"/>
    <property type="molecule type" value="Genomic_DNA"/>
</dbReference>
<gene>
    <name evidence="2" type="ORF">BSTOLATCC_MIC17727</name>
</gene>
<feature type="transmembrane region" description="Helical" evidence="1">
    <location>
        <begin position="148"/>
        <end position="171"/>
    </location>
</feature>
<reference evidence="2" key="1">
    <citation type="submission" date="2021-09" db="EMBL/GenBank/DDBJ databases">
        <authorList>
            <consortium name="AG Swart"/>
            <person name="Singh M."/>
            <person name="Singh A."/>
            <person name="Seah K."/>
            <person name="Emmerich C."/>
        </authorList>
    </citation>
    <scope>NUCLEOTIDE SEQUENCE</scope>
    <source>
        <strain evidence="2">ATCC30299</strain>
    </source>
</reference>
<dbReference type="InterPro" id="IPR035965">
    <property type="entry name" value="PAS-like_dom_sf"/>
</dbReference>
<name>A0AAU9IQL2_9CILI</name>
<feature type="transmembrane region" description="Helical" evidence="1">
    <location>
        <begin position="1326"/>
        <end position="1349"/>
    </location>
</feature>
<dbReference type="Proteomes" id="UP001162131">
    <property type="component" value="Unassembled WGS sequence"/>
</dbReference>
<keyword evidence="1" id="KW-0812">Transmembrane</keyword>
<keyword evidence="3" id="KW-1185">Reference proteome</keyword>
<accession>A0AAU9IQL2</accession>
<feature type="transmembrane region" description="Helical" evidence="1">
    <location>
        <begin position="191"/>
        <end position="218"/>
    </location>
</feature>
<dbReference type="PANTHER" id="PTHR31600">
    <property type="entry name" value="TINY MACROCYSTS PROTEIN B-RELATED"/>
    <property type="match status" value="1"/>
</dbReference>
<dbReference type="SUPFAM" id="SSF55785">
    <property type="entry name" value="PYP-like sensor domain (PAS domain)"/>
    <property type="match status" value="1"/>
</dbReference>
<feature type="transmembrane region" description="Helical" evidence="1">
    <location>
        <begin position="1147"/>
        <end position="1166"/>
    </location>
</feature>
<comment type="caution">
    <text evidence="2">The sequence shown here is derived from an EMBL/GenBank/DDBJ whole genome shotgun (WGS) entry which is preliminary data.</text>
</comment>
<sequence length="1374" mass="159509">MISNSKDERNYFWNFSHFEKPSFMRRMQNLIFSFFGEIYEVKYSGKTKWTTQLIYEIFINVVISLQMSSLAWYPNLSIDEWESYHNFWVLIGVANYSEICGWFNTMDLCFYGTISTIGACLASFIAFGVFFYFEKKPPSLLIIVPRKIAGVISTVCFIPTTIILLMILKYSTGKFESVDEFTGSVTKNLNFGPIGMVFSILCLLVLIPMAIFTEVFSCDIRHSKFRKNIKARSSAALDLQRKLFYASLCVSYITLGVKNAIIHQIFWFCCSFFVFIKILWLLHFFNYIENAIHAYKFGSTSLIFLIFIFGSSINNSLITLTFTLILQPIAILLIFHYTKIQYQKLKNNSKIPRNQYDFERKFRHLLTDQNSEDKANILKLFNQYSKLTYFKKDKLFVEWEFNYCLHTLKDERLARVILAKAGYCESSFESSVYEWRILEKLKNKANEPIPEFIYLEYLNEFGKTKYFDKKLCYLIIQLQTEFSSKSPRFKVLVDLTNRASKCMEKVKSKYSSIIEKYANIGGFELYASFLENIEHNYEESDKINKRKSGIEIFNQKNQSLDRYGRHLGIILASSSKNSLGLIVYINEKAAEVLKVSLSDVIGTSVFNFLPEPYNQYHSKTTKNFLSSSKSVEVPYHQNLFLETHRGFLVECNMLIKLTAYNSDVYYIISFIPKITSKQIALISESGAILSHSEAFPRYLGLNEKCLKHFHIEQVVPCLEINKMKIYEPVLMRLNIIDIALVRIDKQINSKTLIILYLLHEQGDIKRWKEGKDEDQISHYRERERTIEENSHPKELLDHRRDTKYQQLKECSISFRLSEIENLPELSENENKSVADNISVGNDNHSHSSIKSRHAQHLIVKTSKKIKVLQWVLLAITLTIISTMIAVISNMISNVNLTSSMSIFYKIGDILYNFGISADLARLTDREKSLSYNYTTHLSQLLEAMEALKESQSGIISDLEQWKFCENSKIANSPLIPIWEFDQKFPKTTHKNIYDTISDFIFNIQSMSSAINENQSYKNYTQFIVMNGIGRTYNYLNQTIFGFENCEADQVHSTGLSVRALLISGFITVIILVLIILWFIGLVAKQENEFWNFVLNNIQIPITKWKSEAIDRLILVHDEEIMADESNNSKHIHKKIKTGTEIRHSWKIAAFFAISASYYILVYLYLYPTCEKYMINRPKLLNNFNMKRSLVSRVSIFSRDILSSYFIASFPNSCDLINSIEMANISAHILRQKNSEIRESKFMEMLSDELKQKIFEETNFKDPELAYGSEIAIETTIYDSISLGYVKNVQPTVMQPYLAMLRDINNEIGIELEMADRDSNNIINHQLGLIILVTIIYCLTLCGLLLFYYLPYFHNESKELQRLSVLSSVLALANE</sequence>
<evidence type="ECO:0000313" key="3">
    <source>
        <dbReference type="Proteomes" id="UP001162131"/>
    </source>
</evidence>
<dbReference type="PANTHER" id="PTHR31600:SF2">
    <property type="entry name" value="GAMETE ENRICHED GENE 10 PROTEIN-RELATED"/>
    <property type="match status" value="1"/>
</dbReference>
<feature type="transmembrane region" description="Helical" evidence="1">
    <location>
        <begin position="261"/>
        <end position="282"/>
    </location>
</feature>
<protein>
    <recommendedName>
        <fullName evidence="4">PAS domain-containing protein</fullName>
    </recommendedName>
</protein>
<dbReference type="InterPro" id="IPR000014">
    <property type="entry name" value="PAS"/>
</dbReference>
<keyword evidence="1" id="KW-1133">Transmembrane helix</keyword>